<organism evidence="2 3">
    <name type="scientific">Parasponia andersonii</name>
    <name type="common">Sponia andersonii</name>
    <dbReference type="NCBI Taxonomy" id="3476"/>
    <lineage>
        <taxon>Eukaryota</taxon>
        <taxon>Viridiplantae</taxon>
        <taxon>Streptophyta</taxon>
        <taxon>Embryophyta</taxon>
        <taxon>Tracheophyta</taxon>
        <taxon>Spermatophyta</taxon>
        <taxon>Magnoliopsida</taxon>
        <taxon>eudicotyledons</taxon>
        <taxon>Gunneridae</taxon>
        <taxon>Pentapetalae</taxon>
        <taxon>rosids</taxon>
        <taxon>fabids</taxon>
        <taxon>Rosales</taxon>
        <taxon>Cannabaceae</taxon>
        <taxon>Parasponia</taxon>
    </lineage>
</organism>
<proteinExistence type="predicted"/>
<gene>
    <name evidence="2" type="ORF">PanWU01x14_138550</name>
</gene>
<dbReference type="EMBL" id="JXTB01000113">
    <property type="protein sequence ID" value="PON62330.1"/>
    <property type="molecule type" value="Genomic_DNA"/>
</dbReference>
<keyword evidence="1" id="KW-0472">Membrane</keyword>
<keyword evidence="1" id="KW-0812">Transmembrane</keyword>
<accession>A0A2P5CMQ4</accession>
<dbReference type="AlphaFoldDB" id="A0A2P5CMQ4"/>
<name>A0A2P5CMQ4_PARAD</name>
<dbReference type="OrthoDB" id="1083961at2759"/>
<evidence type="ECO:0000313" key="3">
    <source>
        <dbReference type="Proteomes" id="UP000237105"/>
    </source>
</evidence>
<evidence type="ECO:0000313" key="2">
    <source>
        <dbReference type="EMBL" id="PON62330.1"/>
    </source>
</evidence>
<protein>
    <recommendedName>
        <fullName evidence="4">Transmembrane protein</fullName>
    </recommendedName>
</protein>
<reference evidence="3" key="1">
    <citation type="submission" date="2016-06" db="EMBL/GenBank/DDBJ databases">
        <title>Parallel loss of symbiosis genes in relatives of nitrogen-fixing non-legume Parasponia.</title>
        <authorList>
            <person name="Van Velzen R."/>
            <person name="Holmer R."/>
            <person name="Bu F."/>
            <person name="Rutten L."/>
            <person name="Van Zeijl A."/>
            <person name="Liu W."/>
            <person name="Santuari L."/>
            <person name="Cao Q."/>
            <person name="Sharma T."/>
            <person name="Shen D."/>
            <person name="Roswanjaya Y."/>
            <person name="Wardhani T."/>
            <person name="Kalhor M.S."/>
            <person name="Jansen J."/>
            <person name="Van den Hoogen J."/>
            <person name="Gungor B."/>
            <person name="Hartog M."/>
            <person name="Hontelez J."/>
            <person name="Verver J."/>
            <person name="Yang W.-C."/>
            <person name="Schijlen E."/>
            <person name="Repin R."/>
            <person name="Schilthuizen M."/>
            <person name="Schranz E."/>
            <person name="Heidstra R."/>
            <person name="Miyata K."/>
            <person name="Fedorova E."/>
            <person name="Kohlen W."/>
            <person name="Bisseling T."/>
            <person name="Smit S."/>
            <person name="Geurts R."/>
        </authorList>
    </citation>
    <scope>NUCLEOTIDE SEQUENCE [LARGE SCALE GENOMIC DNA]</scope>
    <source>
        <strain evidence="3">cv. WU1-14</strain>
    </source>
</reference>
<keyword evidence="3" id="KW-1185">Reference proteome</keyword>
<dbReference type="Proteomes" id="UP000237105">
    <property type="component" value="Unassembled WGS sequence"/>
</dbReference>
<sequence length="175" mass="18538">MNKSFSLGPDLLEKKMETENNDGKVGLSHRAILIHSLSLTFFGIVLFRLGTANTQTLIYAQIFAISGALIATVPWLAQFAVSTAAIVLYRAGVCDLSWLVRSGSESMEAAAVSGGGSGCRGSTAVVVGIERDGAHGYNGKIVQGGKNESENEGLDAKLWVSGRRIGPQLQRNKTV</sequence>
<comment type="caution">
    <text evidence="2">The sequence shown here is derived from an EMBL/GenBank/DDBJ whole genome shotgun (WGS) entry which is preliminary data.</text>
</comment>
<evidence type="ECO:0000256" key="1">
    <source>
        <dbReference type="SAM" id="Phobius"/>
    </source>
</evidence>
<feature type="transmembrane region" description="Helical" evidence="1">
    <location>
        <begin position="57"/>
        <end position="77"/>
    </location>
</feature>
<feature type="transmembrane region" description="Helical" evidence="1">
    <location>
        <begin position="32"/>
        <end position="50"/>
    </location>
</feature>
<keyword evidence="1" id="KW-1133">Transmembrane helix</keyword>
<evidence type="ECO:0008006" key="4">
    <source>
        <dbReference type="Google" id="ProtNLM"/>
    </source>
</evidence>